<evidence type="ECO:0000256" key="4">
    <source>
        <dbReference type="ARBA" id="ARBA00022813"/>
    </source>
</evidence>
<accession>A0A5J6LG86</accession>
<organism evidence="9 10">
    <name type="scientific">Nitrincola iocasae</name>
    <dbReference type="NCBI Taxonomy" id="2614693"/>
    <lineage>
        <taxon>Bacteria</taxon>
        <taxon>Pseudomonadati</taxon>
        <taxon>Pseudomonadota</taxon>
        <taxon>Gammaproteobacteria</taxon>
        <taxon>Oceanospirillales</taxon>
        <taxon>Oceanospirillaceae</taxon>
        <taxon>Nitrincola</taxon>
    </lineage>
</organism>
<keyword evidence="2" id="KW-0227">DNA damage</keyword>
<evidence type="ECO:0000313" key="9">
    <source>
        <dbReference type="EMBL" id="QEW07376.1"/>
    </source>
</evidence>
<dbReference type="GO" id="GO:0009432">
    <property type="term" value="P:SOS response"/>
    <property type="evidence" value="ECO:0007669"/>
    <property type="project" value="UniProtKB-KW"/>
</dbReference>
<dbReference type="PRINTS" id="PR00726">
    <property type="entry name" value="LEXASERPTASE"/>
</dbReference>
<evidence type="ECO:0000256" key="6">
    <source>
        <dbReference type="ARBA" id="ARBA00023236"/>
    </source>
</evidence>
<dbReference type="GO" id="GO:0003677">
    <property type="term" value="F:DNA binding"/>
    <property type="evidence" value="ECO:0007669"/>
    <property type="project" value="InterPro"/>
</dbReference>
<dbReference type="RefSeq" id="WP_151056736.1">
    <property type="nucleotide sequence ID" value="NZ_CP044222.1"/>
</dbReference>
<evidence type="ECO:0000256" key="7">
    <source>
        <dbReference type="RuleBase" id="RU003991"/>
    </source>
</evidence>
<evidence type="ECO:0000256" key="3">
    <source>
        <dbReference type="ARBA" id="ARBA00022801"/>
    </source>
</evidence>
<dbReference type="GO" id="GO:0016787">
    <property type="term" value="F:hydrolase activity"/>
    <property type="evidence" value="ECO:0007669"/>
    <property type="project" value="UniProtKB-KW"/>
</dbReference>
<dbReference type="EMBL" id="CP044222">
    <property type="protein sequence ID" value="QEW07376.1"/>
    <property type="molecule type" value="Genomic_DNA"/>
</dbReference>
<name>A0A5J6LG86_9GAMM</name>
<dbReference type="KEGG" id="nik:F5I99_13215"/>
<feature type="domain" description="Peptidase S24/S26A/S26B/S26C" evidence="8">
    <location>
        <begin position="24"/>
        <end position="139"/>
    </location>
</feature>
<dbReference type="PANTHER" id="PTHR33516:SF2">
    <property type="entry name" value="LEXA REPRESSOR-RELATED"/>
    <property type="match status" value="1"/>
</dbReference>
<evidence type="ECO:0000313" key="10">
    <source>
        <dbReference type="Proteomes" id="UP000325606"/>
    </source>
</evidence>
<dbReference type="Proteomes" id="UP000325606">
    <property type="component" value="Chromosome"/>
</dbReference>
<proteinExistence type="inferred from homology"/>
<dbReference type="NCBIfam" id="NF007621">
    <property type="entry name" value="PRK10276.1"/>
    <property type="match status" value="1"/>
</dbReference>
<keyword evidence="9" id="KW-0808">Transferase</keyword>
<dbReference type="InterPro" id="IPR015927">
    <property type="entry name" value="Peptidase_S24_S26A/B/C"/>
</dbReference>
<keyword evidence="6" id="KW-0742">SOS response</keyword>
<reference evidence="9 10" key="1">
    <citation type="submission" date="2019-09" db="EMBL/GenBank/DDBJ databases">
        <title>Nitrincola iocasae sp. nov., a bacterium isolated from the sediment collected at a cold seep field in South China Sea.</title>
        <authorList>
            <person name="Zhang H."/>
            <person name="Wang H."/>
            <person name="Li C."/>
        </authorList>
    </citation>
    <scope>NUCLEOTIDE SEQUENCE [LARGE SCALE GENOMIC DNA]</scope>
    <source>
        <strain evidence="9 10">KXZD1103</strain>
    </source>
</reference>
<keyword evidence="9" id="KW-0548">Nucleotidyltransferase</keyword>
<dbReference type="GO" id="GO:0003887">
    <property type="term" value="F:DNA-directed DNA polymerase activity"/>
    <property type="evidence" value="ECO:0007669"/>
    <property type="project" value="UniProtKB-EC"/>
</dbReference>
<keyword evidence="4 7" id="KW-0068">Autocatalytic cleavage</keyword>
<evidence type="ECO:0000256" key="5">
    <source>
        <dbReference type="ARBA" id="ARBA00023204"/>
    </source>
</evidence>
<dbReference type="InterPro" id="IPR050077">
    <property type="entry name" value="LexA_repressor"/>
</dbReference>
<dbReference type="CDD" id="cd06529">
    <property type="entry name" value="S24_LexA-like"/>
    <property type="match status" value="1"/>
</dbReference>
<dbReference type="GO" id="GO:0006355">
    <property type="term" value="P:regulation of DNA-templated transcription"/>
    <property type="evidence" value="ECO:0007669"/>
    <property type="project" value="InterPro"/>
</dbReference>
<dbReference type="EC" id="2.7.7.7" evidence="9"/>
<dbReference type="InterPro" id="IPR006197">
    <property type="entry name" value="Peptidase_S24_LexA"/>
</dbReference>
<evidence type="ECO:0000256" key="1">
    <source>
        <dbReference type="ARBA" id="ARBA00007484"/>
    </source>
</evidence>
<keyword evidence="10" id="KW-1185">Reference proteome</keyword>
<dbReference type="Gene3D" id="2.10.109.10">
    <property type="entry name" value="Umud Fragment, subunit A"/>
    <property type="match status" value="1"/>
</dbReference>
<dbReference type="InterPro" id="IPR039418">
    <property type="entry name" value="LexA-like"/>
</dbReference>
<keyword evidence="3 7" id="KW-0378">Hydrolase</keyword>
<evidence type="ECO:0000256" key="2">
    <source>
        <dbReference type="ARBA" id="ARBA00022763"/>
    </source>
</evidence>
<dbReference type="GO" id="GO:0006281">
    <property type="term" value="P:DNA repair"/>
    <property type="evidence" value="ECO:0007669"/>
    <property type="project" value="UniProtKB-KW"/>
</dbReference>
<evidence type="ECO:0000259" key="8">
    <source>
        <dbReference type="Pfam" id="PF00717"/>
    </source>
</evidence>
<comment type="similarity">
    <text evidence="1 7">Belongs to the peptidase S24 family.</text>
</comment>
<protein>
    <submittedName>
        <fullName evidence="9">Translesion error-prone DNA polymerase V autoproteolytic subunit</fullName>
        <ecNumber evidence="9">2.7.7.7</ecNumber>
    </submittedName>
</protein>
<dbReference type="PANTHER" id="PTHR33516">
    <property type="entry name" value="LEXA REPRESSOR"/>
    <property type="match status" value="1"/>
</dbReference>
<dbReference type="SUPFAM" id="SSF51306">
    <property type="entry name" value="LexA/Signal peptidase"/>
    <property type="match status" value="1"/>
</dbReference>
<gene>
    <name evidence="9" type="primary">umuD</name>
    <name evidence="9" type="ORF">F5I99_13215</name>
</gene>
<sequence length="148" mass="16272">MSAVVLIGCFADTDLLKASALRIPLYLERVSAGFPSPAQDYVEQTLDLNQLCISHPAATFFVRVQGDSMRDAGIAPNDVLVVDRSLEARHGDIIIASINGEMTVKELNTTPHPCLMPRNPAYPVMLITEASDFEIFGVVTNIVRQMRR</sequence>
<dbReference type="AlphaFoldDB" id="A0A5J6LG86"/>
<dbReference type="InterPro" id="IPR036286">
    <property type="entry name" value="LexA/Signal_pep-like_sf"/>
</dbReference>
<keyword evidence="5" id="KW-0234">DNA repair</keyword>
<dbReference type="Pfam" id="PF00717">
    <property type="entry name" value="Peptidase_S24"/>
    <property type="match status" value="1"/>
</dbReference>